<keyword evidence="4 6" id="KW-1133">Transmembrane helix</keyword>
<dbReference type="InterPro" id="IPR036259">
    <property type="entry name" value="MFS_trans_sf"/>
</dbReference>
<keyword evidence="5 6" id="KW-0472">Membrane</keyword>
<evidence type="ECO:0000256" key="1">
    <source>
        <dbReference type="ARBA" id="ARBA00004141"/>
    </source>
</evidence>
<sequence length="517" mass="56499">MKQEDESAKEAQPFSRTAEGQDAALAFAAECSVVPMDDATDRRVRRKIDCNLLPWMCGLYLLQYLDKTTLSYASSMGITTDTGMSSAQYSWTGSIFYLGYLVLQYPHNRLMQRLPVARYVAVSVVVWGIILATTAGTTDFAGIMTVRFFLGALEGAVTAGECVRSSGKTCLVLTAAGFVLITGKWYRASEQAFRTGIWFCFNGVAQVVGGALAYGVSRGFEENSHMHFSAWKALFLITGLATSAYGIALFFLLPESPISAPWLSEEERHVAIERLRSNQQGVGTKVFKWYQFREAFTDIRTYLIFLFLVTVDIPCGGITVFFTQLIGGMGFDANTTFLITMPAGVVQVVCNLGFAYLAQRTGFRMLSAAAAMCLSLFGIALMAGLARDGPTAHTTGQIIGYYITIGNSATATILTLSSISSNVAGYTKKTTVNAVALVGYCVGFLIGPQTFRDGPSYTNAKINIVAQWFAALCFCLALHLVNKRENAKRDKLACSPPVGQEFQDLTDRENPYFRYSL</sequence>
<dbReference type="SUPFAM" id="SSF103473">
    <property type="entry name" value="MFS general substrate transporter"/>
    <property type="match status" value="1"/>
</dbReference>
<feature type="transmembrane region" description="Helical" evidence="6">
    <location>
        <begin position="398"/>
        <end position="419"/>
    </location>
</feature>
<evidence type="ECO:0008006" key="9">
    <source>
        <dbReference type="Google" id="ProtNLM"/>
    </source>
</evidence>
<organism evidence="7 8">
    <name type="scientific">Diplodia seriata</name>
    <dbReference type="NCBI Taxonomy" id="420778"/>
    <lineage>
        <taxon>Eukaryota</taxon>
        <taxon>Fungi</taxon>
        <taxon>Dikarya</taxon>
        <taxon>Ascomycota</taxon>
        <taxon>Pezizomycotina</taxon>
        <taxon>Dothideomycetes</taxon>
        <taxon>Dothideomycetes incertae sedis</taxon>
        <taxon>Botryosphaeriales</taxon>
        <taxon>Botryosphaeriaceae</taxon>
        <taxon>Diplodia</taxon>
    </lineage>
</organism>
<gene>
    <name evidence="7" type="ORF">SLS55_002013</name>
</gene>
<evidence type="ECO:0000256" key="5">
    <source>
        <dbReference type="ARBA" id="ARBA00023136"/>
    </source>
</evidence>
<feature type="transmembrane region" description="Helical" evidence="6">
    <location>
        <begin position="229"/>
        <end position="253"/>
    </location>
</feature>
<feature type="transmembrane region" description="Helical" evidence="6">
    <location>
        <begin position="337"/>
        <end position="358"/>
    </location>
</feature>
<dbReference type="Proteomes" id="UP001430584">
    <property type="component" value="Unassembled WGS sequence"/>
</dbReference>
<feature type="transmembrane region" description="Helical" evidence="6">
    <location>
        <begin position="431"/>
        <end position="450"/>
    </location>
</feature>
<feature type="transmembrane region" description="Helical" evidence="6">
    <location>
        <begin position="302"/>
        <end position="325"/>
    </location>
</feature>
<feature type="transmembrane region" description="Helical" evidence="6">
    <location>
        <begin position="124"/>
        <end position="146"/>
    </location>
</feature>
<dbReference type="PANTHER" id="PTHR43791">
    <property type="entry name" value="PERMEASE-RELATED"/>
    <property type="match status" value="1"/>
</dbReference>
<keyword evidence="8" id="KW-1185">Reference proteome</keyword>
<dbReference type="GeneID" id="92006098"/>
<dbReference type="EMBL" id="JAJVCZ030000002">
    <property type="protein sequence ID" value="KAL0263038.1"/>
    <property type="molecule type" value="Genomic_DNA"/>
</dbReference>
<keyword evidence="2" id="KW-0813">Transport</keyword>
<feature type="transmembrane region" description="Helical" evidence="6">
    <location>
        <begin position="166"/>
        <end position="186"/>
    </location>
</feature>
<evidence type="ECO:0000313" key="7">
    <source>
        <dbReference type="EMBL" id="KAL0263038.1"/>
    </source>
</evidence>
<feature type="transmembrane region" description="Helical" evidence="6">
    <location>
        <begin position="198"/>
        <end position="217"/>
    </location>
</feature>
<accession>A0ABR3CQY5</accession>
<evidence type="ECO:0000256" key="4">
    <source>
        <dbReference type="ARBA" id="ARBA00022989"/>
    </source>
</evidence>
<evidence type="ECO:0000256" key="6">
    <source>
        <dbReference type="SAM" id="Phobius"/>
    </source>
</evidence>
<dbReference type="RefSeq" id="XP_066636067.1">
    <property type="nucleotide sequence ID" value="XM_066773500.1"/>
</dbReference>
<dbReference type="InterPro" id="IPR011701">
    <property type="entry name" value="MFS"/>
</dbReference>
<comment type="subcellular location">
    <subcellularLocation>
        <location evidence="1">Membrane</location>
        <topology evidence="1">Multi-pass membrane protein</topology>
    </subcellularLocation>
</comment>
<name>A0ABR3CQY5_9PEZI</name>
<feature type="transmembrane region" description="Helical" evidence="6">
    <location>
        <begin position="462"/>
        <end position="481"/>
    </location>
</feature>
<evidence type="ECO:0000313" key="8">
    <source>
        <dbReference type="Proteomes" id="UP001430584"/>
    </source>
</evidence>
<dbReference type="PANTHER" id="PTHR43791:SF1">
    <property type="entry name" value="ALLANTOATE PERMEASE"/>
    <property type="match status" value="1"/>
</dbReference>
<dbReference type="Gene3D" id="1.20.1250.20">
    <property type="entry name" value="MFS general substrate transporter like domains"/>
    <property type="match status" value="2"/>
</dbReference>
<dbReference type="Pfam" id="PF07690">
    <property type="entry name" value="MFS_1"/>
    <property type="match status" value="2"/>
</dbReference>
<protein>
    <recommendedName>
        <fullName evidence="9">Allantoate permease</fullName>
    </recommendedName>
</protein>
<proteinExistence type="predicted"/>
<evidence type="ECO:0000256" key="3">
    <source>
        <dbReference type="ARBA" id="ARBA00022692"/>
    </source>
</evidence>
<comment type="caution">
    <text evidence="7">The sequence shown here is derived from an EMBL/GenBank/DDBJ whole genome shotgun (WGS) entry which is preliminary data.</text>
</comment>
<evidence type="ECO:0000256" key="2">
    <source>
        <dbReference type="ARBA" id="ARBA00022448"/>
    </source>
</evidence>
<reference evidence="7 8" key="1">
    <citation type="submission" date="2024-02" db="EMBL/GenBank/DDBJ databases">
        <title>De novo assembly and annotation of 12 fungi associated with fruit tree decline syndrome in Ontario, Canada.</title>
        <authorList>
            <person name="Sulman M."/>
            <person name="Ellouze W."/>
            <person name="Ilyukhin E."/>
        </authorList>
    </citation>
    <scope>NUCLEOTIDE SEQUENCE [LARGE SCALE GENOMIC DNA]</scope>
    <source>
        <strain evidence="7 8">FDS-637</strain>
    </source>
</reference>
<keyword evidence="3 6" id="KW-0812">Transmembrane</keyword>
<feature type="transmembrane region" description="Helical" evidence="6">
    <location>
        <begin position="365"/>
        <end position="386"/>
    </location>
</feature>